<dbReference type="InterPro" id="IPR003362">
    <property type="entry name" value="Bact_transf"/>
</dbReference>
<evidence type="ECO:0000256" key="1">
    <source>
        <dbReference type="ARBA" id="ARBA00004141"/>
    </source>
</evidence>
<feature type="transmembrane region" description="Helical" evidence="7">
    <location>
        <begin position="112"/>
        <end position="134"/>
    </location>
</feature>
<protein>
    <submittedName>
        <fullName evidence="9">Undecaprenyl-phosphate glucose phosphotransferase, putative</fullName>
    </submittedName>
</protein>
<feature type="transmembrane region" description="Helical" evidence="7">
    <location>
        <begin position="27"/>
        <end position="59"/>
    </location>
</feature>
<dbReference type="Pfam" id="PF13727">
    <property type="entry name" value="CoA_binding_3"/>
    <property type="match status" value="1"/>
</dbReference>
<dbReference type="Pfam" id="PF02397">
    <property type="entry name" value="Bac_transf"/>
    <property type="match status" value="1"/>
</dbReference>
<reference evidence="9 10" key="1">
    <citation type="journal article" date="2008" name="Proc. Natl. Acad. Sci. U.S.A.">
        <title>Niche adaptation and genome expansion in the chlorophyll d-producing cyanobacterium Acaryochloris marina.</title>
        <authorList>
            <person name="Swingley W.D."/>
            <person name="Chen M."/>
            <person name="Cheung P.C."/>
            <person name="Conrad A.L."/>
            <person name="Dejesa L.C."/>
            <person name="Hao J."/>
            <person name="Honchak B.M."/>
            <person name="Karbach L.E."/>
            <person name="Kurdoglu A."/>
            <person name="Lahiri S."/>
            <person name="Mastrian S.D."/>
            <person name="Miyashita H."/>
            <person name="Page L."/>
            <person name="Ramakrishna P."/>
            <person name="Satoh S."/>
            <person name="Sattley W.M."/>
            <person name="Shimada Y."/>
            <person name="Taylor H.L."/>
            <person name="Tomo T."/>
            <person name="Tsuchiya T."/>
            <person name="Wang Z.T."/>
            <person name="Raymond J."/>
            <person name="Mimuro M."/>
            <person name="Blankenship R.E."/>
            <person name="Touchman J.W."/>
        </authorList>
    </citation>
    <scope>NUCLEOTIDE SEQUENCE [LARGE SCALE GENOMIC DNA]</scope>
    <source>
        <strain evidence="10">MBIC 11017</strain>
    </source>
</reference>
<evidence type="ECO:0000256" key="4">
    <source>
        <dbReference type="ARBA" id="ARBA00022692"/>
    </source>
</evidence>
<keyword evidence="5 7" id="KW-1133">Transmembrane helix</keyword>
<accession>B0C257</accession>
<dbReference type="RefSeq" id="WP_012163905.1">
    <property type="nucleotide sequence ID" value="NC_009925.1"/>
</dbReference>
<dbReference type="PANTHER" id="PTHR30576:SF21">
    <property type="entry name" value="UDP-GLUCOSE:UNDECAPRENYL-PHOSPHATE GLUCOSE-1-PHOSPHATE TRANSFERASE"/>
    <property type="match status" value="1"/>
</dbReference>
<comment type="subcellular location">
    <subcellularLocation>
        <location evidence="1">Membrane</location>
        <topology evidence="1">Multi-pass membrane protein</topology>
    </subcellularLocation>
</comment>
<dbReference type="PANTHER" id="PTHR30576">
    <property type="entry name" value="COLANIC BIOSYNTHESIS UDP-GLUCOSE LIPID CARRIER TRANSFERASE"/>
    <property type="match status" value="1"/>
</dbReference>
<keyword evidence="3 9" id="KW-0808">Transferase</keyword>
<dbReference type="GO" id="GO:0089702">
    <property type="term" value="F:undecaprenyl-phosphate glucose phosphotransferase activity"/>
    <property type="evidence" value="ECO:0007669"/>
    <property type="project" value="TreeGrafter"/>
</dbReference>
<dbReference type="AlphaFoldDB" id="B0C257"/>
<evidence type="ECO:0000313" key="9">
    <source>
        <dbReference type="EMBL" id="ABW28509.1"/>
    </source>
</evidence>
<dbReference type="NCBIfam" id="TIGR03023">
    <property type="entry name" value="WcaJ_sugtrans"/>
    <property type="match status" value="1"/>
</dbReference>
<keyword evidence="6 7" id="KW-0472">Membrane</keyword>
<dbReference type="NCBIfam" id="TIGR03025">
    <property type="entry name" value="EPS_sugtrans"/>
    <property type="match status" value="1"/>
</dbReference>
<keyword evidence="4 7" id="KW-0812">Transmembrane</keyword>
<evidence type="ECO:0000256" key="6">
    <source>
        <dbReference type="ARBA" id="ARBA00023136"/>
    </source>
</evidence>
<dbReference type="GO" id="GO:0009242">
    <property type="term" value="P:colanic acid biosynthetic process"/>
    <property type="evidence" value="ECO:0007669"/>
    <property type="project" value="TreeGrafter"/>
</dbReference>
<evidence type="ECO:0000313" key="10">
    <source>
        <dbReference type="Proteomes" id="UP000000268"/>
    </source>
</evidence>
<feature type="domain" description="Bacterial sugar transferase" evidence="8">
    <location>
        <begin position="275"/>
        <end position="459"/>
    </location>
</feature>
<dbReference type="KEGG" id="amr:AM1_3519"/>
<sequence>MSHNSHWTLRANTSIVTLVQRLLDPTLAILLLVVLAHFYAIAFTTSLQLFALTAFLLILPVFKSTGMYRPYRSLAARLLAIRLVLGWSIVMGLMLFIGFATKTSMIFSRALILTWSCSVPVVLLVVHFLVWAMLRQLRMSGRNSKSAVIAGVNQVSLDLAEQIRECKDLGIRLSGFFDDQPPAELPDVPVVGKLSEVPDYVRRHHIDVVYLACAADDEPRFAELIEALQDTTACVYFVPSLLMYSLMHGRSYEINGVPLISIWEIPFSDLQYVFKRAIDVVLSGLALVVLSPVMTVIALAVKLSSPGPILFKQRRYGLNGQEIIVYKFRSMTVMEDGGAVVQATRGDRRITPVGGFLRKTSLDELPQFLNVWQGRMSLVGPRPHAVAHNEMYRKLISGYMLRHKVKPGITGWAQVNGCRGETETLDKMKRRIDYDLEYLKNWSLSLDIQILLKTAFVFLRDQNAY</sequence>
<feature type="transmembrane region" description="Helical" evidence="7">
    <location>
        <begin position="280"/>
        <end position="301"/>
    </location>
</feature>
<keyword evidence="10" id="KW-1185">Reference proteome</keyword>
<gene>
    <name evidence="9" type="ordered locus">AM1_3519</name>
</gene>
<dbReference type="HOGENOM" id="CLU_024920_0_1_3"/>
<comment type="similarity">
    <text evidence="2">Belongs to the bacterial sugar transferase family.</text>
</comment>
<evidence type="ECO:0000256" key="5">
    <source>
        <dbReference type="ARBA" id="ARBA00022989"/>
    </source>
</evidence>
<dbReference type="Proteomes" id="UP000000268">
    <property type="component" value="Chromosome"/>
</dbReference>
<evidence type="ECO:0000259" key="8">
    <source>
        <dbReference type="Pfam" id="PF02397"/>
    </source>
</evidence>
<dbReference type="STRING" id="329726.AM1_3519"/>
<dbReference type="InterPro" id="IPR017473">
    <property type="entry name" value="Undecaprenyl-P_gluc_Ptfrase"/>
</dbReference>
<organism evidence="9 10">
    <name type="scientific">Acaryochloris marina (strain MBIC 11017)</name>
    <dbReference type="NCBI Taxonomy" id="329726"/>
    <lineage>
        <taxon>Bacteria</taxon>
        <taxon>Bacillati</taxon>
        <taxon>Cyanobacteriota</taxon>
        <taxon>Cyanophyceae</taxon>
        <taxon>Acaryochloridales</taxon>
        <taxon>Acaryochloridaceae</taxon>
        <taxon>Acaryochloris</taxon>
    </lineage>
</organism>
<evidence type="ECO:0000256" key="3">
    <source>
        <dbReference type="ARBA" id="ARBA00022679"/>
    </source>
</evidence>
<dbReference type="EMBL" id="CP000828">
    <property type="protein sequence ID" value="ABW28509.1"/>
    <property type="molecule type" value="Genomic_DNA"/>
</dbReference>
<dbReference type="Gene3D" id="3.40.50.720">
    <property type="entry name" value="NAD(P)-binding Rossmann-like Domain"/>
    <property type="match status" value="1"/>
</dbReference>
<dbReference type="eggNOG" id="COG1086">
    <property type="taxonomic scope" value="Bacteria"/>
</dbReference>
<dbReference type="InterPro" id="IPR017475">
    <property type="entry name" value="EPS_sugar_tfrase"/>
</dbReference>
<feature type="transmembrane region" description="Helical" evidence="7">
    <location>
        <begin position="79"/>
        <end position="100"/>
    </location>
</feature>
<dbReference type="GO" id="GO:0016020">
    <property type="term" value="C:membrane"/>
    <property type="evidence" value="ECO:0007669"/>
    <property type="project" value="UniProtKB-SubCell"/>
</dbReference>
<dbReference type="OrthoDB" id="570875at2"/>
<evidence type="ECO:0000256" key="7">
    <source>
        <dbReference type="SAM" id="Phobius"/>
    </source>
</evidence>
<evidence type="ECO:0000256" key="2">
    <source>
        <dbReference type="ARBA" id="ARBA00006464"/>
    </source>
</evidence>
<proteinExistence type="inferred from homology"/>
<name>B0C257_ACAM1</name>
<dbReference type="eggNOG" id="COG2148">
    <property type="taxonomic scope" value="Bacteria"/>
</dbReference>